<evidence type="ECO:0000256" key="6">
    <source>
        <dbReference type="ARBA" id="ARBA00023210"/>
    </source>
</evidence>
<keyword evidence="4 8" id="KW-0175">Coiled coil</keyword>
<dbReference type="Pfam" id="PF06160">
    <property type="entry name" value="EzrA"/>
    <property type="match status" value="1"/>
</dbReference>
<evidence type="ECO:0000313" key="9">
    <source>
        <dbReference type="EMBL" id="MBP2258808.1"/>
    </source>
</evidence>
<keyword evidence="1 8" id="KW-0132">Cell division</keyword>
<comment type="caution">
    <text evidence="9">The sequence shown here is derived from an EMBL/GenBank/DDBJ whole genome shotgun (WGS) entry which is preliminary data.</text>
</comment>
<evidence type="ECO:0000256" key="2">
    <source>
        <dbReference type="ARBA" id="ARBA00022692"/>
    </source>
</evidence>
<keyword evidence="8" id="KW-1003">Cell membrane</keyword>
<dbReference type="RefSeq" id="WP_226371597.1">
    <property type="nucleotide sequence ID" value="NZ_JAGIKX010000037.1"/>
</dbReference>
<comment type="function">
    <text evidence="8">Negative regulator of FtsZ ring formation; modulates the frequency and position of FtsZ ring formation. Inhibits FtsZ ring formation at polar sites. Interacts either with FtsZ or with one of its binding partners to promote depolymerization.</text>
</comment>
<proteinExistence type="inferred from homology"/>
<dbReference type="EMBL" id="JAGIKX010000037">
    <property type="protein sequence ID" value="MBP2258808.1"/>
    <property type="molecule type" value="Genomic_DNA"/>
</dbReference>
<evidence type="ECO:0000256" key="4">
    <source>
        <dbReference type="ARBA" id="ARBA00023054"/>
    </source>
</evidence>
<dbReference type="Proteomes" id="UP001519294">
    <property type="component" value="Unassembled WGS sequence"/>
</dbReference>
<evidence type="ECO:0000256" key="3">
    <source>
        <dbReference type="ARBA" id="ARBA00022989"/>
    </source>
</evidence>
<keyword evidence="10" id="KW-1185">Reference proteome</keyword>
<feature type="coiled-coil region" evidence="8">
    <location>
        <begin position="98"/>
        <end position="143"/>
    </location>
</feature>
<feature type="topological domain" description="Extracellular" evidence="8">
    <location>
        <begin position="1"/>
        <end position="2"/>
    </location>
</feature>
<sequence length="563" mass="65918">MAYIIGIILLIIALIIVGLILRKRVYDEVDQQENWKMDILDRDVAAELSKIKKLNLSGETQEKFESWKERWEIIITKELSNVEDMLVKAEEFADRYRFSNAKKLLRKNEQDLNTIENDIEKILNELEELLESEKSSREDVETLRPNIKYLRRKLSQHRYQYGKAESVFESRIDEMEQAFIKYDELAGCGNYFEAKDLVNNLKQELEQLISQIDEFPEIYRKCKHDLPAQLDELLTGLKEMKSDGYRVSHLGFKKEIHDYQKRLLDGISSLEKGNTSEVKILIEEIENRISEMYQLLEKEAIAKSYMEAKIPKYQSTLDELGASFYDTKTEVENMKKAYYFEDSDMERYLALDKTIAHLEKQLEEFSNAMENENIAHSELRERLDEGFQQMAELQEKHEAFKKRIHNLRKDEIEAKETLAEIQNNIYDTNRKLKKSNIPGVPNFIWNMMETAAGKNKIVMKALEKQPLEIAEVQQALTEAKLTVDKTMEQTDLLLEQAALTEQVIQYANRYRSSYPELAAKLNEAERLFRSFEYELALEQAANAVEEIEPGALQKIEVPQEVLN</sequence>
<dbReference type="HAMAP" id="MF_00728">
    <property type="entry name" value="EzrA"/>
    <property type="match status" value="1"/>
</dbReference>
<keyword evidence="3 8" id="KW-1133">Transmembrane helix</keyword>
<comment type="similarity">
    <text evidence="8">Belongs to the EzrA family.</text>
</comment>
<evidence type="ECO:0000313" key="10">
    <source>
        <dbReference type="Proteomes" id="UP001519294"/>
    </source>
</evidence>
<keyword evidence="2 8" id="KW-0812">Transmembrane</keyword>
<gene>
    <name evidence="8" type="primary">ezrA</name>
    <name evidence="9" type="ORF">J2Z81_002793</name>
</gene>
<keyword evidence="6 8" id="KW-0717">Septation</keyword>
<accession>A0ABS4SBD8</accession>
<comment type="subcellular location">
    <subcellularLocation>
        <location evidence="8">Cell membrane</location>
        <topology evidence="8">Single-pass membrane protein</topology>
    </subcellularLocation>
    <text evidence="8">Colocalized with FtsZ to the nascent septal site.</text>
</comment>
<protein>
    <recommendedName>
        <fullName evidence="8">Septation ring formation regulator EzrA</fullName>
    </recommendedName>
</protein>
<dbReference type="InterPro" id="IPR010379">
    <property type="entry name" value="EzrA"/>
</dbReference>
<feature type="topological domain" description="Cytoplasmic" evidence="8">
    <location>
        <begin position="22"/>
        <end position="563"/>
    </location>
</feature>
<evidence type="ECO:0000256" key="1">
    <source>
        <dbReference type="ARBA" id="ARBA00022618"/>
    </source>
</evidence>
<name>A0ABS4SBD8_9BACI</name>
<evidence type="ECO:0000256" key="5">
    <source>
        <dbReference type="ARBA" id="ARBA00023136"/>
    </source>
</evidence>
<keyword evidence="5 8" id="KW-0472">Membrane</keyword>
<evidence type="ECO:0000256" key="8">
    <source>
        <dbReference type="HAMAP-Rule" id="MF_00728"/>
    </source>
</evidence>
<evidence type="ECO:0000256" key="7">
    <source>
        <dbReference type="ARBA" id="ARBA00023306"/>
    </source>
</evidence>
<organism evidence="9 10">
    <name type="scientific">Virgibacillus alimentarius</name>
    <dbReference type="NCBI Taxonomy" id="698769"/>
    <lineage>
        <taxon>Bacteria</taxon>
        <taxon>Bacillati</taxon>
        <taxon>Bacillota</taxon>
        <taxon>Bacilli</taxon>
        <taxon>Bacillales</taxon>
        <taxon>Bacillaceae</taxon>
        <taxon>Virgibacillus</taxon>
    </lineage>
</organism>
<reference evidence="9 10" key="1">
    <citation type="submission" date="2021-03" db="EMBL/GenBank/DDBJ databases">
        <title>Genomic Encyclopedia of Type Strains, Phase IV (KMG-IV): sequencing the most valuable type-strain genomes for metagenomic binning, comparative biology and taxonomic classification.</title>
        <authorList>
            <person name="Goeker M."/>
        </authorList>
    </citation>
    <scope>NUCLEOTIDE SEQUENCE [LARGE SCALE GENOMIC DNA]</scope>
    <source>
        <strain evidence="9 10">DSM 25790</strain>
    </source>
</reference>
<dbReference type="NCBIfam" id="NF003413">
    <property type="entry name" value="PRK04778.1-7"/>
    <property type="match status" value="1"/>
</dbReference>
<feature type="coiled-coil region" evidence="8">
    <location>
        <begin position="348"/>
        <end position="424"/>
    </location>
</feature>
<keyword evidence="7 8" id="KW-0131">Cell cycle</keyword>